<dbReference type="Gene3D" id="3.40.50.300">
    <property type="entry name" value="P-loop containing nucleotide triphosphate hydrolases"/>
    <property type="match status" value="1"/>
</dbReference>
<dbReference type="Proteomes" id="UP000194761">
    <property type="component" value="Unassembled WGS sequence"/>
</dbReference>
<feature type="coiled-coil region" evidence="1">
    <location>
        <begin position="1134"/>
        <end position="1161"/>
    </location>
</feature>
<organism evidence="2 3">
    <name type="scientific">Streptosporangium minutum</name>
    <dbReference type="NCBI Taxonomy" id="569862"/>
    <lineage>
        <taxon>Bacteria</taxon>
        <taxon>Bacillati</taxon>
        <taxon>Actinomycetota</taxon>
        <taxon>Actinomycetes</taxon>
        <taxon>Streptosporangiales</taxon>
        <taxon>Streptosporangiaceae</taxon>
        <taxon>Streptosporangium</taxon>
    </lineage>
</organism>
<protein>
    <submittedName>
        <fullName evidence="2">Uncharacterized protein</fullName>
    </submittedName>
</protein>
<dbReference type="SUPFAM" id="SSF52540">
    <property type="entry name" value="P-loop containing nucleoside triphosphate hydrolases"/>
    <property type="match status" value="1"/>
</dbReference>
<keyword evidence="3" id="KW-1185">Reference proteome</keyword>
<gene>
    <name evidence="2" type="ORF">CA984_00320</name>
</gene>
<dbReference type="InterPro" id="IPR027417">
    <property type="entry name" value="P-loop_NTPase"/>
</dbReference>
<evidence type="ECO:0000313" key="2">
    <source>
        <dbReference type="EMBL" id="OUD00116.1"/>
    </source>
</evidence>
<evidence type="ECO:0000256" key="1">
    <source>
        <dbReference type="SAM" id="Coils"/>
    </source>
</evidence>
<proteinExistence type="predicted"/>
<sequence length="1569" mass="168979">MGGSAGAGGFRYQDRVAAWFAVAALAGQGAAPVNGLWSGQVRRIACETGDPVDDCRVETVNGTALAIQAKRSISLSSKESSELAKTIRQFVQQHLTAGHKEDRLVLVTTSEASGAVRNDLRKALALLQGTAAGTHVDLLGLSQDLRNAHDKFVTHAKRAWKQQRGVHPTAAELEGLLRVCHVWVLDVERGMPGEREALDRLRTMVITDPDHASAAWEVLLGECAELAIAHTDTDQERLQKSLAASGIALTTMRDFTADVERLSRWTQEGLDRLEDGLTTIPAPQGQIAIQRGTATELISRSAEESFLVEGDPGGGKTVILHQLARAGIDAQRPVLFIAVGGLAATSSGSLQVELDLQHPLLDVLAQWSPGSSGLLIIDALDAARADSAAELWYSVIAEMRRRLPHWQVIASIRTWDLQHSRQWRALFPTAPAHVGDLSDQELDQAGNAFPQLAGLLADSTTPQRQLLRNPFNLRLAAELLLEGTTASELVGLGSRLDLLERYWHMRVISGNGGLARAAVLGRLCAEAVSERRLTVPALRLLEGDSAAEPALQSLLSSSVLVPVPGVAAGAGLGPVQFAHHVLFDYAVAVTHFVSFSDRTSGQGLVGCLSADPDLVLFARPSVGIFLQLAWEQGPETFCTLAEQLATPQLPPMARTAVADVVARSTSRPDDLEPLLARVAEGSDEARRTAVATAIAVSLAIKDGVPVDRAVWASIAERLSRDANSAGPALGILVTDLAADADGLPPEALAPCGLAARRLLEHVWTQPSTGTTRLAITTVIATASSDQEAAYVLLRRALEPAQLQERGHNDLLALADVPKLIMRLPRLVSELYVAAMSYQEESTAPTRMGPGVVMSMQSTRRQDFDASKYQLVRAFPEVLRWDMNQAVAILTALSCRGRTNLPVHQIVLAGTAAEIVLDDSRLWDYSIRYISKDLAGLLDSIQSHASAADLEVAQALIHVVTSAPQSASVWRRLLQAAYSNSTLRQALFPQPETIVTQLLAPDLMGPASALVHGVHPTLEPPDRTALEGAILALKPANTEDDGTDDQTAGALTRYRMFLKALSPDHIITPTLRADQTPHPYLRTDNEGEVAAREEAIRGSEGTQDSNANTEVRALTAQLKEFTATYFNETPDTAAISACEGTVAALQNTLEEADAQARAEAEDVLAHAAEIWTRNTEARVEALTCARDILLALATSPRPRPTADNAHFDVGIPEGPRGEAARGLLQVSRIPELYTPPVADALKTLAEDPVGWVRYSIARAPWMLSRTDPTTAWQLLDGFATRDSDDAVLTATVQSACYKMGDAQRGIGLIKRVIERVTPGKGRHSAAETCATAAALLWVYRATPGADTALNHMTSTWTDNSTWSSCLHELRDAGALTHSDRPVRQRALDLFTSLADLALSNVRHALSLESPLAEAETECLQGELFLLDVIAFQLYAASGASDNTEQPPTLEQVRLVNEATPLLRALTAVPVASVVHHLIEIYEHVLDCCPQQALLAVRDVLSQAGTQSGYTGDSLGIAICVRFVERILADHRSTLHTPENLTALREVCDTFIEAGWPQAHRLVYGIEQIFR</sequence>
<reference evidence="2 3" key="1">
    <citation type="submission" date="2017-05" db="EMBL/GenBank/DDBJ databases">
        <title>Biotechnological potential of actinobacteria isolated from South African environments.</title>
        <authorList>
            <person name="Le Roes-Hill M."/>
            <person name="Prins A."/>
            <person name="Durrell K.A."/>
        </authorList>
    </citation>
    <scope>NUCLEOTIDE SEQUENCE [LARGE SCALE GENOMIC DNA]</scope>
    <source>
        <strain evidence="2">M26</strain>
    </source>
</reference>
<evidence type="ECO:0000313" key="3">
    <source>
        <dbReference type="Proteomes" id="UP000194761"/>
    </source>
</evidence>
<comment type="caution">
    <text evidence="2">The sequence shown here is derived from an EMBL/GenBank/DDBJ whole genome shotgun (WGS) entry which is preliminary data.</text>
</comment>
<name>A0A243RY86_9ACTN</name>
<accession>A0A243RY86</accession>
<keyword evidence="1" id="KW-0175">Coiled coil</keyword>
<dbReference type="EMBL" id="NGFP01000001">
    <property type="protein sequence ID" value="OUD00116.1"/>
    <property type="molecule type" value="Genomic_DNA"/>
</dbReference>